<dbReference type="InterPro" id="IPR003594">
    <property type="entry name" value="HATPase_dom"/>
</dbReference>
<dbReference type="InterPro" id="IPR036097">
    <property type="entry name" value="HisK_dim/P_sf"/>
</dbReference>
<feature type="domain" description="PAS" evidence="7">
    <location>
        <begin position="1"/>
        <end position="46"/>
    </location>
</feature>
<dbReference type="SUPFAM" id="SSF55874">
    <property type="entry name" value="ATPase domain of HSP90 chaperone/DNA topoisomerase II/histidine kinase"/>
    <property type="match status" value="1"/>
</dbReference>
<keyword evidence="3" id="KW-0808">Transferase</keyword>
<accession>A0A5F1YGE9</accession>
<dbReference type="InterPro" id="IPR050351">
    <property type="entry name" value="BphY/WalK/GraS-like"/>
</dbReference>
<evidence type="ECO:0000256" key="1">
    <source>
        <dbReference type="ARBA" id="ARBA00000085"/>
    </source>
</evidence>
<keyword evidence="5" id="KW-0472">Membrane</keyword>
<dbReference type="GO" id="GO:0016020">
    <property type="term" value="C:membrane"/>
    <property type="evidence" value="ECO:0007669"/>
    <property type="project" value="UniProtKB-SubCell"/>
</dbReference>
<dbReference type="PANTHER" id="PTHR42878">
    <property type="entry name" value="TWO-COMPONENT HISTIDINE KINASE"/>
    <property type="match status" value="1"/>
</dbReference>
<proteinExistence type="predicted"/>
<dbReference type="OrthoDB" id="326941at2"/>
<keyword evidence="9" id="KW-1185">Reference proteome</keyword>
<dbReference type="PANTHER" id="PTHR42878:SF15">
    <property type="entry name" value="BACTERIOPHYTOCHROME"/>
    <property type="match status" value="1"/>
</dbReference>
<name>A0A5F1YGE9_9LEPT</name>
<dbReference type="RefSeq" id="WP_135595475.1">
    <property type="nucleotide sequence ID" value="NZ_RQEZ01000075.1"/>
</dbReference>
<dbReference type="EC" id="2.7.13.3" evidence="2"/>
<gene>
    <name evidence="8" type="ORF">EHQ17_02870</name>
</gene>
<dbReference type="InterPro" id="IPR005467">
    <property type="entry name" value="His_kinase_dom"/>
</dbReference>
<dbReference type="GO" id="GO:0000156">
    <property type="term" value="F:phosphorelay response regulator activity"/>
    <property type="evidence" value="ECO:0007669"/>
    <property type="project" value="TreeGrafter"/>
</dbReference>
<dbReference type="Proteomes" id="UP000298277">
    <property type="component" value="Unassembled WGS sequence"/>
</dbReference>
<dbReference type="InterPro" id="IPR036890">
    <property type="entry name" value="HATPase_C_sf"/>
</dbReference>
<comment type="caution">
    <text evidence="8">The sequence shown here is derived from an EMBL/GenBank/DDBJ whole genome shotgun (WGS) entry which is preliminary data.</text>
</comment>
<dbReference type="Gene3D" id="1.10.287.130">
    <property type="match status" value="1"/>
</dbReference>
<keyword evidence="4 8" id="KW-0418">Kinase</keyword>
<evidence type="ECO:0000259" key="6">
    <source>
        <dbReference type="PROSITE" id="PS50109"/>
    </source>
</evidence>
<dbReference type="GO" id="GO:0000155">
    <property type="term" value="F:phosphorelay sensor kinase activity"/>
    <property type="evidence" value="ECO:0007669"/>
    <property type="project" value="InterPro"/>
</dbReference>
<dbReference type="PROSITE" id="PS50109">
    <property type="entry name" value="HIS_KIN"/>
    <property type="match status" value="1"/>
</dbReference>
<dbReference type="GO" id="GO:0007234">
    <property type="term" value="P:osmosensory signaling via phosphorelay pathway"/>
    <property type="evidence" value="ECO:0007669"/>
    <property type="project" value="TreeGrafter"/>
</dbReference>
<dbReference type="GO" id="GO:0030295">
    <property type="term" value="F:protein kinase activator activity"/>
    <property type="evidence" value="ECO:0007669"/>
    <property type="project" value="TreeGrafter"/>
</dbReference>
<organism evidence="8 9">
    <name type="scientific">Leptospira gomenensis</name>
    <dbReference type="NCBI Taxonomy" id="2484974"/>
    <lineage>
        <taxon>Bacteria</taxon>
        <taxon>Pseudomonadati</taxon>
        <taxon>Spirochaetota</taxon>
        <taxon>Spirochaetia</taxon>
        <taxon>Leptospirales</taxon>
        <taxon>Leptospiraceae</taxon>
        <taxon>Leptospira</taxon>
    </lineage>
</organism>
<evidence type="ECO:0000256" key="5">
    <source>
        <dbReference type="ARBA" id="ARBA00023136"/>
    </source>
</evidence>
<comment type="catalytic activity">
    <reaction evidence="1">
        <text>ATP + protein L-histidine = ADP + protein N-phospho-L-histidine.</text>
        <dbReference type="EC" id="2.7.13.3"/>
    </reaction>
</comment>
<protein>
    <recommendedName>
        <fullName evidence="2">histidine kinase</fullName>
        <ecNumber evidence="2">2.7.13.3</ecNumber>
    </recommendedName>
</protein>
<dbReference type="EMBL" id="RQFA01000014">
    <property type="protein sequence ID" value="TGK37509.1"/>
    <property type="molecule type" value="Genomic_DNA"/>
</dbReference>
<dbReference type="SMART" id="SM00387">
    <property type="entry name" value="HATPase_c"/>
    <property type="match status" value="1"/>
</dbReference>
<dbReference type="SUPFAM" id="SSF55785">
    <property type="entry name" value="PYP-like sensor domain (PAS domain)"/>
    <property type="match status" value="1"/>
</dbReference>
<feature type="domain" description="Histidine kinase" evidence="6">
    <location>
        <begin position="113"/>
        <end position="327"/>
    </location>
</feature>
<evidence type="ECO:0000256" key="3">
    <source>
        <dbReference type="ARBA" id="ARBA00022679"/>
    </source>
</evidence>
<dbReference type="InterPro" id="IPR000014">
    <property type="entry name" value="PAS"/>
</dbReference>
<evidence type="ECO:0000259" key="7">
    <source>
        <dbReference type="PROSITE" id="PS50112"/>
    </source>
</evidence>
<dbReference type="InterPro" id="IPR035965">
    <property type="entry name" value="PAS-like_dom_sf"/>
</dbReference>
<evidence type="ECO:0000313" key="9">
    <source>
        <dbReference type="Proteomes" id="UP000298277"/>
    </source>
</evidence>
<evidence type="ECO:0000256" key="4">
    <source>
        <dbReference type="ARBA" id="ARBA00022777"/>
    </source>
</evidence>
<sequence length="337" mass="38270">MSHLEAPIALLDGDGYLRFCNSSFLIRFGQTQDAVFGKKLEELLLPGSVFSWNEFKKNKLEKYKVTGVPDSFGSLKAVSGRLILLEDGQEVLLELERETDPEKTKRIAAVISRLYHDLQEPIRNLSSFLKLLSDRYSSSMEPKAAEFLGISLQSAERLWMRISGLLRFLRLEKRTDVFRRVSLENVWKETVRQTREKLEQNGFVVLVEGKLPEVNGDFDLLEELFLQLVHNSIRFRKTSTGSELKLVCEEQGSFHKISVRDNGIGADLKGNRSVIIFKKYHELEGDDRPGTGLFFCESIVDLHGGRLEIDSEPDEGFTVGLFFPKISGTVRTSSDSE</sequence>
<reference evidence="8" key="1">
    <citation type="journal article" date="2019" name="PLoS Negl. Trop. Dis.">
        <title>Revisiting the worldwide diversity of Leptospira species in the environment.</title>
        <authorList>
            <person name="Vincent A.T."/>
            <person name="Schiettekatte O."/>
            <person name="Bourhy P."/>
            <person name="Veyrier F.J."/>
            <person name="Picardeau M."/>
        </authorList>
    </citation>
    <scope>NUCLEOTIDE SEQUENCE [LARGE SCALE GENOMIC DNA]</scope>
    <source>
        <strain evidence="8">201800299</strain>
    </source>
</reference>
<dbReference type="PROSITE" id="PS50112">
    <property type="entry name" value="PAS"/>
    <property type="match status" value="1"/>
</dbReference>
<dbReference type="AlphaFoldDB" id="A0A5F1YGE9"/>
<evidence type="ECO:0000313" key="8">
    <source>
        <dbReference type="EMBL" id="TGK37509.1"/>
    </source>
</evidence>
<dbReference type="Gene3D" id="3.30.565.10">
    <property type="entry name" value="Histidine kinase-like ATPase, C-terminal domain"/>
    <property type="match status" value="1"/>
</dbReference>
<evidence type="ECO:0000256" key="2">
    <source>
        <dbReference type="ARBA" id="ARBA00012438"/>
    </source>
</evidence>
<dbReference type="Pfam" id="PF02518">
    <property type="entry name" value="HATPase_c"/>
    <property type="match status" value="1"/>
</dbReference>
<dbReference type="SUPFAM" id="SSF47384">
    <property type="entry name" value="Homodimeric domain of signal transducing histidine kinase"/>
    <property type="match status" value="1"/>
</dbReference>